<comment type="similarity">
    <text evidence="4 14">Belongs to the cytochrome P450 family.</text>
</comment>
<dbReference type="PANTHER" id="PTHR24292:SF54">
    <property type="entry name" value="CYP9F3-RELATED"/>
    <property type="match status" value="1"/>
</dbReference>
<keyword evidence="9 14" id="KW-0560">Oxidoreductase</keyword>
<dbReference type="InterPro" id="IPR002401">
    <property type="entry name" value="Cyt_P450_E_grp-I"/>
</dbReference>
<name>A0AAW0YCF7_CHEQU</name>
<evidence type="ECO:0000256" key="11">
    <source>
        <dbReference type="ARBA" id="ARBA00023033"/>
    </source>
</evidence>
<dbReference type="InterPro" id="IPR050476">
    <property type="entry name" value="Insect_CytP450_Detox"/>
</dbReference>
<dbReference type="AlphaFoldDB" id="A0AAW0YCF7"/>
<evidence type="ECO:0008006" key="17">
    <source>
        <dbReference type="Google" id="ProtNLM"/>
    </source>
</evidence>
<dbReference type="GO" id="GO:0016705">
    <property type="term" value="F:oxidoreductase activity, acting on paired donors, with incorporation or reduction of molecular oxygen"/>
    <property type="evidence" value="ECO:0007669"/>
    <property type="project" value="InterPro"/>
</dbReference>
<gene>
    <name evidence="15" type="ORF">OTU49_014858</name>
</gene>
<dbReference type="Proteomes" id="UP001445076">
    <property type="component" value="Unassembled WGS sequence"/>
</dbReference>
<organism evidence="15 16">
    <name type="scientific">Cherax quadricarinatus</name>
    <name type="common">Australian red claw crayfish</name>
    <dbReference type="NCBI Taxonomy" id="27406"/>
    <lineage>
        <taxon>Eukaryota</taxon>
        <taxon>Metazoa</taxon>
        <taxon>Ecdysozoa</taxon>
        <taxon>Arthropoda</taxon>
        <taxon>Crustacea</taxon>
        <taxon>Multicrustacea</taxon>
        <taxon>Malacostraca</taxon>
        <taxon>Eumalacostraca</taxon>
        <taxon>Eucarida</taxon>
        <taxon>Decapoda</taxon>
        <taxon>Pleocyemata</taxon>
        <taxon>Astacidea</taxon>
        <taxon>Parastacoidea</taxon>
        <taxon>Parastacidae</taxon>
        <taxon>Cherax</taxon>
    </lineage>
</organism>
<evidence type="ECO:0000256" key="9">
    <source>
        <dbReference type="ARBA" id="ARBA00023002"/>
    </source>
</evidence>
<keyword evidence="12" id="KW-0472">Membrane</keyword>
<sequence>MEVVASSVVLAVLTLLLFLVWRKASYWSSRGVPNVPLYISLGYTLYGIFKKREQLWIMVDKSYQTYKDKGYYGLYGLDFKPSLMVRNPELVKRVMVQDFDYFHDRRIIDLTDKDIYFKEMLTMVSGNHWKGVRSVVTPTFTSGKMRKMFPLVLEKADAMMQHFRNIHHQKNVSVKMKFSFSRYVMDVIAACAFGIECNSIENEEEEFSKMAAEINKINARSVIRGMAVFFLPKFVRKVLDINLTTPAGLFFRDVVIQTMKLRQESGIKRGDFLDLMLEQRQEQLHQDDKTPKYPLKDDTIIAQSMLFLVAGFDTTANTLAFTAFHLAKHPHIQQRLREEVQNIVKEHGSLTYQAIMEAQYLDACISETLRLNPPAALTERQCTKDYCLPGTDVIISKGIMVTIPIWSLQNDPQYWTNPTEFNPDRFLPDNKPNLISGTYLPFGLGPRNCVGMRFALMESKLVLAKLVENFDLRPDPASPELQFSIVAMRPKEDINLILTPITTSV</sequence>
<dbReference type="Pfam" id="PF00067">
    <property type="entry name" value="p450"/>
    <property type="match status" value="1"/>
</dbReference>
<evidence type="ECO:0000256" key="1">
    <source>
        <dbReference type="ARBA" id="ARBA00001971"/>
    </source>
</evidence>
<dbReference type="PRINTS" id="PR00385">
    <property type="entry name" value="P450"/>
</dbReference>
<evidence type="ECO:0000256" key="5">
    <source>
        <dbReference type="ARBA" id="ARBA00022617"/>
    </source>
</evidence>
<dbReference type="InterPro" id="IPR017972">
    <property type="entry name" value="Cyt_P450_CS"/>
</dbReference>
<evidence type="ECO:0000256" key="4">
    <source>
        <dbReference type="ARBA" id="ARBA00010617"/>
    </source>
</evidence>
<keyword evidence="7" id="KW-0256">Endoplasmic reticulum</keyword>
<evidence type="ECO:0000256" key="13">
    <source>
        <dbReference type="PIRSR" id="PIRSR602401-1"/>
    </source>
</evidence>
<accession>A0AAW0YCF7</accession>
<evidence type="ECO:0000256" key="3">
    <source>
        <dbReference type="ARBA" id="ARBA00004406"/>
    </source>
</evidence>
<dbReference type="CDD" id="cd11056">
    <property type="entry name" value="CYP6-like"/>
    <property type="match status" value="1"/>
</dbReference>
<evidence type="ECO:0000256" key="2">
    <source>
        <dbReference type="ARBA" id="ARBA00004174"/>
    </source>
</evidence>
<dbReference type="InterPro" id="IPR001128">
    <property type="entry name" value="Cyt_P450"/>
</dbReference>
<comment type="caution">
    <text evidence="15">The sequence shown here is derived from an EMBL/GenBank/DDBJ whole genome shotgun (WGS) entry which is preliminary data.</text>
</comment>
<keyword evidence="8" id="KW-0492">Microsome</keyword>
<evidence type="ECO:0000256" key="10">
    <source>
        <dbReference type="ARBA" id="ARBA00023004"/>
    </source>
</evidence>
<evidence type="ECO:0000256" key="8">
    <source>
        <dbReference type="ARBA" id="ARBA00022848"/>
    </source>
</evidence>
<keyword evidence="11 14" id="KW-0503">Monooxygenase</keyword>
<dbReference type="GO" id="GO:0005789">
    <property type="term" value="C:endoplasmic reticulum membrane"/>
    <property type="evidence" value="ECO:0007669"/>
    <property type="project" value="UniProtKB-SubCell"/>
</dbReference>
<evidence type="ECO:0000256" key="12">
    <source>
        <dbReference type="ARBA" id="ARBA00023136"/>
    </source>
</evidence>
<keyword evidence="5 13" id="KW-0349">Heme</keyword>
<reference evidence="15 16" key="1">
    <citation type="journal article" date="2024" name="BMC Genomics">
        <title>Genome assembly of redclaw crayfish (Cherax quadricarinatus) provides insights into its immune adaptation and hypoxia tolerance.</title>
        <authorList>
            <person name="Liu Z."/>
            <person name="Zheng J."/>
            <person name="Li H."/>
            <person name="Fang K."/>
            <person name="Wang S."/>
            <person name="He J."/>
            <person name="Zhou D."/>
            <person name="Weng S."/>
            <person name="Chi M."/>
            <person name="Gu Z."/>
            <person name="He J."/>
            <person name="Li F."/>
            <person name="Wang M."/>
        </authorList>
    </citation>
    <scope>NUCLEOTIDE SEQUENCE [LARGE SCALE GENOMIC DNA]</scope>
    <source>
        <strain evidence="15">ZL_2023a</strain>
    </source>
</reference>
<dbReference type="GO" id="GO:0005506">
    <property type="term" value="F:iron ion binding"/>
    <property type="evidence" value="ECO:0007669"/>
    <property type="project" value="InterPro"/>
</dbReference>
<comment type="subcellular location">
    <subcellularLocation>
        <location evidence="3">Endoplasmic reticulum membrane</location>
        <topology evidence="3">Peripheral membrane protein</topology>
    </subcellularLocation>
    <subcellularLocation>
        <location evidence="2">Microsome membrane</location>
        <topology evidence="2">Peripheral membrane protein</topology>
    </subcellularLocation>
</comment>
<dbReference type="Gene3D" id="1.10.630.10">
    <property type="entry name" value="Cytochrome P450"/>
    <property type="match status" value="1"/>
</dbReference>
<dbReference type="EMBL" id="JARKIK010000001">
    <property type="protein sequence ID" value="KAK8754202.1"/>
    <property type="molecule type" value="Genomic_DNA"/>
</dbReference>
<feature type="binding site" description="axial binding residue" evidence="13">
    <location>
        <position position="449"/>
    </location>
    <ligand>
        <name>heme</name>
        <dbReference type="ChEBI" id="CHEBI:30413"/>
    </ligand>
    <ligandPart>
        <name>Fe</name>
        <dbReference type="ChEBI" id="CHEBI:18248"/>
    </ligandPart>
</feature>
<dbReference type="FunFam" id="1.10.630.10:FF:000042">
    <property type="entry name" value="Cytochrome P450"/>
    <property type="match status" value="1"/>
</dbReference>
<keyword evidence="16" id="KW-1185">Reference proteome</keyword>
<dbReference type="PRINTS" id="PR00463">
    <property type="entry name" value="EP450I"/>
</dbReference>
<dbReference type="SUPFAM" id="SSF48264">
    <property type="entry name" value="Cytochrome P450"/>
    <property type="match status" value="1"/>
</dbReference>
<protein>
    <recommendedName>
        <fullName evidence="17">Cytochrome P450</fullName>
    </recommendedName>
</protein>
<evidence type="ECO:0000313" key="15">
    <source>
        <dbReference type="EMBL" id="KAK8754202.1"/>
    </source>
</evidence>
<keyword evidence="6 13" id="KW-0479">Metal-binding</keyword>
<evidence type="ECO:0000256" key="7">
    <source>
        <dbReference type="ARBA" id="ARBA00022824"/>
    </source>
</evidence>
<dbReference type="PROSITE" id="PS00086">
    <property type="entry name" value="CYTOCHROME_P450"/>
    <property type="match status" value="1"/>
</dbReference>
<keyword evidence="10 13" id="KW-0408">Iron</keyword>
<evidence type="ECO:0000313" key="16">
    <source>
        <dbReference type="Proteomes" id="UP001445076"/>
    </source>
</evidence>
<dbReference type="PANTHER" id="PTHR24292">
    <property type="entry name" value="CYTOCHROME P450"/>
    <property type="match status" value="1"/>
</dbReference>
<evidence type="ECO:0000256" key="14">
    <source>
        <dbReference type="RuleBase" id="RU000461"/>
    </source>
</evidence>
<dbReference type="InterPro" id="IPR036396">
    <property type="entry name" value="Cyt_P450_sf"/>
</dbReference>
<proteinExistence type="inferred from homology"/>
<dbReference type="GO" id="GO:0004497">
    <property type="term" value="F:monooxygenase activity"/>
    <property type="evidence" value="ECO:0007669"/>
    <property type="project" value="UniProtKB-KW"/>
</dbReference>
<comment type="cofactor">
    <cofactor evidence="1 13">
        <name>heme</name>
        <dbReference type="ChEBI" id="CHEBI:30413"/>
    </cofactor>
</comment>
<dbReference type="GO" id="GO:0020037">
    <property type="term" value="F:heme binding"/>
    <property type="evidence" value="ECO:0007669"/>
    <property type="project" value="InterPro"/>
</dbReference>
<evidence type="ECO:0000256" key="6">
    <source>
        <dbReference type="ARBA" id="ARBA00022723"/>
    </source>
</evidence>